<comment type="caution">
    <text evidence="2">The sequence shown here is derived from an EMBL/GenBank/DDBJ whole genome shotgun (WGS) entry which is preliminary data.</text>
</comment>
<keyword evidence="2" id="KW-0540">Nuclease</keyword>
<dbReference type="EMBL" id="QGDO01000003">
    <property type="protein sequence ID" value="PWJ42246.1"/>
    <property type="molecule type" value="Genomic_DNA"/>
</dbReference>
<reference evidence="2 3" key="1">
    <citation type="submission" date="2018-03" db="EMBL/GenBank/DDBJ databases">
        <title>Genomic Encyclopedia of Archaeal and Bacterial Type Strains, Phase II (KMG-II): from individual species to whole genera.</title>
        <authorList>
            <person name="Goeker M."/>
        </authorList>
    </citation>
    <scope>NUCLEOTIDE SEQUENCE [LARGE SCALE GENOMIC DNA]</scope>
    <source>
        <strain evidence="2 3">DSM 28229</strain>
    </source>
</reference>
<dbReference type="PANTHER" id="PTHR37291:SF1">
    <property type="entry name" value="TYPE IV METHYL-DIRECTED RESTRICTION ENZYME ECOKMCRB SUBUNIT"/>
    <property type="match status" value="1"/>
</dbReference>
<protein>
    <submittedName>
        <fullName evidence="2">5-methylcytosine-specific restriction endonuclease McrBC GTP-binding regulatory subunit McrB</fullName>
    </submittedName>
</protein>
<dbReference type="InterPro" id="IPR052934">
    <property type="entry name" value="Methyl-DNA_Rec/Restrict_Enz"/>
</dbReference>
<evidence type="ECO:0000313" key="3">
    <source>
        <dbReference type="Proteomes" id="UP000245535"/>
    </source>
</evidence>
<evidence type="ECO:0000259" key="1">
    <source>
        <dbReference type="Pfam" id="PF07728"/>
    </source>
</evidence>
<name>A0A315Z9K7_SEDFL</name>
<dbReference type="Pfam" id="PF07728">
    <property type="entry name" value="AAA_5"/>
    <property type="match status" value="1"/>
</dbReference>
<dbReference type="InterPro" id="IPR027417">
    <property type="entry name" value="P-loop_NTPase"/>
</dbReference>
<accession>A0A315Z9K7</accession>
<dbReference type="PANTHER" id="PTHR37291">
    <property type="entry name" value="5-METHYLCYTOSINE-SPECIFIC RESTRICTION ENZYME B"/>
    <property type="match status" value="1"/>
</dbReference>
<dbReference type="GO" id="GO:0005524">
    <property type="term" value="F:ATP binding"/>
    <property type="evidence" value="ECO:0007669"/>
    <property type="project" value="InterPro"/>
</dbReference>
<keyword evidence="2" id="KW-0378">Hydrolase</keyword>
<dbReference type="RefSeq" id="WP_109619030.1">
    <property type="nucleotide sequence ID" value="NZ_QGDO01000003.1"/>
</dbReference>
<dbReference type="OrthoDB" id="9781481at2"/>
<keyword evidence="2" id="KW-0255">Endonuclease</keyword>
<feature type="domain" description="ATPase dynein-related AAA" evidence="1">
    <location>
        <begin position="414"/>
        <end position="495"/>
    </location>
</feature>
<evidence type="ECO:0000313" key="2">
    <source>
        <dbReference type="EMBL" id="PWJ42246.1"/>
    </source>
</evidence>
<dbReference type="SUPFAM" id="SSF52540">
    <property type="entry name" value="P-loop containing nucleoside triphosphate hydrolases"/>
    <property type="match status" value="1"/>
</dbReference>
<gene>
    <name evidence="2" type="ORF">BC781_103498</name>
</gene>
<dbReference type="InterPro" id="IPR011704">
    <property type="entry name" value="ATPase_dyneun-rel_AAA"/>
</dbReference>
<dbReference type="GO" id="GO:0016887">
    <property type="term" value="F:ATP hydrolysis activity"/>
    <property type="evidence" value="ECO:0007669"/>
    <property type="project" value="InterPro"/>
</dbReference>
<dbReference type="GO" id="GO:0004519">
    <property type="term" value="F:endonuclease activity"/>
    <property type="evidence" value="ECO:0007669"/>
    <property type="project" value="UniProtKB-KW"/>
</dbReference>
<dbReference type="AlphaFoldDB" id="A0A315Z9K7"/>
<organism evidence="2 3">
    <name type="scientific">Sediminitomix flava</name>
    <dbReference type="NCBI Taxonomy" id="379075"/>
    <lineage>
        <taxon>Bacteria</taxon>
        <taxon>Pseudomonadati</taxon>
        <taxon>Bacteroidota</taxon>
        <taxon>Cytophagia</taxon>
        <taxon>Cytophagales</taxon>
        <taxon>Flammeovirgaceae</taxon>
        <taxon>Sediminitomix</taxon>
    </lineage>
</organism>
<dbReference type="Gene3D" id="3.40.50.300">
    <property type="entry name" value="P-loop containing nucleotide triphosphate hydrolases"/>
    <property type="match status" value="1"/>
</dbReference>
<dbReference type="Proteomes" id="UP000245535">
    <property type="component" value="Unassembled WGS sequence"/>
</dbReference>
<sequence length="636" mass="73345">MNNQDQVLQDFLNEWPLERVHSMTLEEYTNLNKDDAFTYCLESKTKLLGGIQGGTAHKFGIYKKRDLTNIDSRNGYQDDGEYAWLEKYGKDRESVFKKVKKLIIKTIEASSEGNFHKIDTIDLGKVYKWKIAFLYSDKQISNIFKRYVLESIAEKLGISSKSKTSEIQQAIVKNKPSDEEFFAYTNRLWQEHSIAQKEEAEDEEEYETYEVKPSLNQILYGPPGTGKTYNTINKALEIIDGVVPSDRNVAKTRYDELVNSGQIVFTTFHQSMSYEDFVEGIKPKVINDNISYGTESGVFKKICREAEKFINTSEQVFQKATFDQLIEILREELDESDPNEVEIPMKKASFRITSINESNIKFTKASGGTSHDLVISTLRDIYFGKREFKSGLGTYYHPLIDYLKSKTTENDIDATEKSFVLIIDEINRGNVSSIFGELITLIEESKRIGNEEEIQVILPYSKKSFGVPNNLHIIGTMNTADRSVEALDTALRRRFVFEEMMPNHELLTDKEKETGFNLKTILNTINKRIKVLLDRDHQIGHSYFLKVEDEEDLKLSFAKEIIPLLQEYFYGDYVKIALVLGKGFFEEVEEVPSGLFAEIEDFDTEMYSSQKQYELKNPLEMESDELEEALNLLLNR</sequence>
<proteinExistence type="predicted"/>
<keyword evidence="3" id="KW-1185">Reference proteome</keyword>